<organism evidence="1 2">
    <name type="scientific">Sphingobium xenophagum</name>
    <dbReference type="NCBI Taxonomy" id="121428"/>
    <lineage>
        <taxon>Bacteria</taxon>
        <taxon>Pseudomonadati</taxon>
        <taxon>Pseudomonadota</taxon>
        <taxon>Alphaproteobacteria</taxon>
        <taxon>Sphingomonadales</taxon>
        <taxon>Sphingomonadaceae</taxon>
        <taxon>Sphingobium</taxon>
    </lineage>
</organism>
<dbReference type="Proteomes" id="UP000217141">
    <property type="component" value="Chromosome I"/>
</dbReference>
<sequence length="433" mass="48001">MIRQAAWGFQLKHYFWIAATAAVTSIPVTGYAQQIPDDVGVAARVPDEYKPIGGRIGTVFVYPALTYDLTGTDNVVASDADRRGDAYVTLAPRVTMARNSQQSSHVVQLFNSNRFHFDSKDENFSEFGVLTRNRWGAVDSANITFEASAQREVDQRTGRNNVTLARSPVHHGRFDGELAYAFSAGRLSYRFGVHGRRVDFADAISRTGTVIDQDFRDYSQLGGNARLGYRVREGIDVIGQVDYDRFYYDLGPGEPGFPSGLAPDRNSYRVKGEVGLGFDISQRLYGVATIGYLTRKYRDQVPQLRDVSSLSYNINLLWNPTEYLTVRVNGLRDIQETASPLVAGDQFTRGTVAVDYVPTPALLFTASANAVHYNPVGVTTGNATEYGASLLGRYRLNRRWSVTSRVSYNGRDTNSPIDSFDGIWVSMGIVLTL</sequence>
<proteinExistence type="predicted"/>
<dbReference type="AlphaFoldDB" id="A0A249MR08"/>
<evidence type="ECO:0000313" key="1">
    <source>
        <dbReference type="EMBL" id="ASY43786.1"/>
    </source>
</evidence>
<evidence type="ECO:0008006" key="3">
    <source>
        <dbReference type="Google" id="ProtNLM"/>
    </source>
</evidence>
<dbReference type="InterPro" id="IPR018759">
    <property type="entry name" value="BBP2_2"/>
</dbReference>
<dbReference type="KEGG" id="shyd:CJD35_04450"/>
<dbReference type="Pfam" id="PF10082">
    <property type="entry name" value="BBP2_2"/>
    <property type="match status" value="1"/>
</dbReference>
<evidence type="ECO:0000313" key="2">
    <source>
        <dbReference type="Proteomes" id="UP000217141"/>
    </source>
</evidence>
<name>A0A249MR08_SPHXE</name>
<reference evidence="1 2" key="1">
    <citation type="submission" date="2017-08" db="EMBL/GenBank/DDBJ databases">
        <title>Whole Genome Sequence of Sphingobium hydrophobicum C1: Insights into Adaption to the Electronic-waste Contaminated Sediment.</title>
        <authorList>
            <person name="Song D."/>
            <person name="Chen X."/>
            <person name="Xu M."/>
        </authorList>
    </citation>
    <scope>NUCLEOTIDE SEQUENCE [LARGE SCALE GENOMIC DNA]</scope>
    <source>
        <strain evidence="1 2">C1</strain>
    </source>
</reference>
<protein>
    <recommendedName>
        <fullName evidence="3">Beta-barrel porin 2</fullName>
    </recommendedName>
</protein>
<accession>A0A249MR08</accession>
<gene>
    <name evidence="1" type="ORF">CJD35_04450</name>
</gene>
<dbReference type="EMBL" id="CP022745">
    <property type="protein sequence ID" value="ASY43786.1"/>
    <property type="molecule type" value="Genomic_DNA"/>
</dbReference>